<evidence type="ECO:0000259" key="2">
    <source>
        <dbReference type="PROSITE" id="PS50883"/>
    </source>
</evidence>
<keyword evidence="1" id="KW-0812">Transmembrane</keyword>
<dbReference type="PANTHER" id="PTHR33121">
    <property type="entry name" value="CYCLIC DI-GMP PHOSPHODIESTERASE PDEF"/>
    <property type="match status" value="1"/>
</dbReference>
<dbReference type="KEGG" id="part:PARC_a0441"/>
<feature type="transmembrane region" description="Helical" evidence="1">
    <location>
        <begin position="28"/>
        <end position="45"/>
    </location>
</feature>
<dbReference type="Gene3D" id="3.20.20.450">
    <property type="entry name" value="EAL domain"/>
    <property type="match status" value="1"/>
</dbReference>
<accession>A0A290RZ72</accession>
<dbReference type="PANTHER" id="PTHR33121:SF32">
    <property type="entry name" value="RNASE E SPECIFICITY FACTOR CSRD"/>
    <property type="match status" value="1"/>
</dbReference>
<dbReference type="Proteomes" id="UP000016505">
    <property type="component" value="Chromosome I"/>
</dbReference>
<feature type="domain" description="EAL" evidence="2">
    <location>
        <begin position="329"/>
        <end position="574"/>
    </location>
</feature>
<sequence>MNNTLVNNLTSEYAMQQSKLWFLKQFKGIYFTFIACVLLSFNFLLNDALHQKIHASGQQLVKQVHELNLAPLINNEVLLALAKSEGFMLEAQPSSSHFMHLVSVEREVFSYKTLSLSLYHYPAWVMQSYLFLLLNLIIIGTAGWSFRWWSLLKISRETINTPTVSTKKAKQKQQKTMFIKQVKNCELSSLYGVNPATHHLFLLVSCSCNFDQNIDIQASFNVLVAKTFSELRGRSVNVVDSNYLAITLRGVPVTELDCYVARLHKCVFVLCQNNQKGITRKNIKIGACDYKLGADEIMVNQFARSALTLSQSSLLQHCHRLPLHHSQERALSSEQVIENIEKNKFILFFQPLFELSSGDILQHEVLIRVRHSKHGLLAARYFINQIYSDQDTLILDKAVINQVKRLIQSESSALTVSVNLHPNSWFNDEFWHWLSGQLTQLKFNAKLQFEIREEDFFTQRKKITNALNIIKKNRSQVIIDNVQNSEKITALINHNEVCALKLSYELVRLVHEKNHNQIQIKKIVEAAKLLNLPVYAVGVETQKELFMLEKLGIVGAQGFYFSEPLQEFTKTVFH</sequence>
<dbReference type="PROSITE" id="PS50883">
    <property type="entry name" value="EAL"/>
    <property type="match status" value="1"/>
</dbReference>
<evidence type="ECO:0000313" key="4">
    <source>
        <dbReference type="Proteomes" id="UP000016505"/>
    </source>
</evidence>
<protein>
    <recommendedName>
        <fullName evidence="2">EAL domain-containing protein</fullName>
    </recommendedName>
</protein>
<evidence type="ECO:0000256" key="1">
    <source>
        <dbReference type="SAM" id="Phobius"/>
    </source>
</evidence>
<dbReference type="InterPro" id="IPR050706">
    <property type="entry name" value="Cyclic-di-GMP_PDE-like"/>
</dbReference>
<dbReference type="EMBL" id="CP011025">
    <property type="protein sequence ID" value="ATC85179.1"/>
    <property type="molecule type" value="Genomic_DNA"/>
</dbReference>
<dbReference type="InterPro" id="IPR001633">
    <property type="entry name" value="EAL_dom"/>
</dbReference>
<dbReference type="SMART" id="SM00052">
    <property type="entry name" value="EAL"/>
    <property type="match status" value="1"/>
</dbReference>
<evidence type="ECO:0000313" key="3">
    <source>
        <dbReference type="EMBL" id="ATC85179.1"/>
    </source>
</evidence>
<gene>
    <name evidence="3" type="ORF">PARC_a0441</name>
</gene>
<feature type="transmembrane region" description="Helical" evidence="1">
    <location>
        <begin position="129"/>
        <end position="149"/>
    </location>
</feature>
<dbReference type="SUPFAM" id="SSF141868">
    <property type="entry name" value="EAL domain-like"/>
    <property type="match status" value="1"/>
</dbReference>
<reference evidence="3 4" key="1">
    <citation type="journal article" date="2012" name="J. Bacteriol.">
        <title>Genome sequences of type strains of seven species of the marine bacterium Pseudoalteromonas.</title>
        <authorList>
            <person name="Xie B.B."/>
            <person name="Shu Y.L."/>
            <person name="Qin Q.L."/>
            <person name="Rong J.C."/>
            <person name="Zhang X.Y."/>
            <person name="Chen X.L."/>
            <person name="Shi M."/>
            <person name="He H.L."/>
            <person name="Zhou B.C."/>
            <person name="Zhang Y.Z."/>
        </authorList>
    </citation>
    <scope>NUCLEOTIDE SEQUENCE [LARGE SCALE GENOMIC DNA]</scope>
    <source>
        <strain evidence="3 4">A 37-1-2</strain>
    </source>
</reference>
<dbReference type="GO" id="GO:0071111">
    <property type="term" value="F:cyclic-guanylate-specific phosphodiesterase activity"/>
    <property type="evidence" value="ECO:0007669"/>
    <property type="project" value="InterPro"/>
</dbReference>
<name>A0A290RZ72_9GAMM</name>
<keyword evidence="1" id="KW-0472">Membrane</keyword>
<keyword evidence="1" id="KW-1133">Transmembrane helix</keyword>
<organism evidence="3 4">
    <name type="scientific">Pseudoalteromonas arctica A 37-1-2</name>
    <dbReference type="NCBI Taxonomy" id="1117313"/>
    <lineage>
        <taxon>Bacteria</taxon>
        <taxon>Pseudomonadati</taxon>
        <taxon>Pseudomonadota</taxon>
        <taxon>Gammaproteobacteria</taxon>
        <taxon>Alteromonadales</taxon>
        <taxon>Pseudoalteromonadaceae</taxon>
        <taxon>Pseudoalteromonas</taxon>
    </lineage>
</organism>
<dbReference type="InterPro" id="IPR035919">
    <property type="entry name" value="EAL_sf"/>
</dbReference>
<dbReference type="Pfam" id="PF00563">
    <property type="entry name" value="EAL"/>
    <property type="match status" value="1"/>
</dbReference>
<proteinExistence type="predicted"/>
<dbReference type="CDD" id="cd01948">
    <property type="entry name" value="EAL"/>
    <property type="match status" value="1"/>
</dbReference>
<dbReference type="AlphaFoldDB" id="A0A290RZ72"/>